<evidence type="ECO:0008006" key="9">
    <source>
        <dbReference type="Google" id="ProtNLM"/>
    </source>
</evidence>
<reference evidence="7" key="1">
    <citation type="submission" date="2021-03" db="EMBL/GenBank/DDBJ databases">
        <title>Whole genome shotgun sequence of Actinoplanes consettensis NBRC 14913.</title>
        <authorList>
            <person name="Komaki H."/>
            <person name="Tamura T."/>
        </authorList>
    </citation>
    <scope>NUCLEOTIDE SEQUENCE</scope>
    <source>
        <strain evidence="7">NBRC 14913</strain>
    </source>
</reference>
<evidence type="ECO:0000256" key="2">
    <source>
        <dbReference type="ARBA" id="ARBA00022475"/>
    </source>
</evidence>
<name>A0A919STS4_9ACTN</name>
<feature type="transmembrane region" description="Helical" evidence="6">
    <location>
        <begin position="174"/>
        <end position="194"/>
    </location>
</feature>
<organism evidence="7 8">
    <name type="scientific">Winogradskya consettensis</name>
    <dbReference type="NCBI Taxonomy" id="113560"/>
    <lineage>
        <taxon>Bacteria</taxon>
        <taxon>Bacillati</taxon>
        <taxon>Actinomycetota</taxon>
        <taxon>Actinomycetes</taxon>
        <taxon>Micromonosporales</taxon>
        <taxon>Micromonosporaceae</taxon>
        <taxon>Winogradskya</taxon>
    </lineage>
</organism>
<keyword evidence="3 6" id="KW-0812">Transmembrane</keyword>
<feature type="transmembrane region" description="Helical" evidence="6">
    <location>
        <begin position="115"/>
        <end position="135"/>
    </location>
</feature>
<feature type="transmembrane region" description="Helical" evidence="6">
    <location>
        <begin position="337"/>
        <end position="358"/>
    </location>
</feature>
<feature type="transmembrane region" description="Helical" evidence="6">
    <location>
        <begin position="276"/>
        <end position="297"/>
    </location>
</feature>
<evidence type="ECO:0000256" key="6">
    <source>
        <dbReference type="SAM" id="Phobius"/>
    </source>
</evidence>
<evidence type="ECO:0000313" key="7">
    <source>
        <dbReference type="EMBL" id="GIM78825.1"/>
    </source>
</evidence>
<evidence type="ECO:0000256" key="3">
    <source>
        <dbReference type="ARBA" id="ARBA00022692"/>
    </source>
</evidence>
<dbReference type="AlphaFoldDB" id="A0A919STS4"/>
<feature type="transmembrane region" description="Helical" evidence="6">
    <location>
        <begin position="309"/>
        <end position="330"/>
    </location>
</feature>
<proteinExistence type="predicted"/>
<evidence type="ECO:0000313" key="8">
    <source>
        <dbReference type="Proteomes" id="UP000680865"/>
    </source>
</evidence>
<feature type="transmembrane region" description="Helical" evidence="6">
    <location>
        <begin position="420"/>
        <end position="440"/>
    </location>
</feature>
<dbReference type="InterPro" id="IPR050833">
    <property type="entry name" value="Poly_Biosynth_Transport"/>
</dbReference>
<dbReference type="RefSeq" id="WP_213000767.1">
    <property type="nucleotide sequence ID" value="NZ_BAAATW010000001.1"/>
</dbReference>
<feature type="transmembrane region" description="Helical" evidence="6">
    <location>
        <begin position="396"/>
        <end position="414"/>
    </location>
</feature>
<sequence>MTTLAEAPPVRTGAGWLMLATTASGLVNYAYALLLTRGLTPAEYAAFAGGQALLLVRATISAAGIPWILARELAQPGTDRFLVTTFAFWANLALGGILTVVIGGLVLTFAGFREAVVVALASLVMSVGSTSMGFLQGTARMSRMAALFALEAVTKVAVGTALVFVAHLGSAGALAGFVAGSLVLLTPLPLYRHLVGRPAVAHTSFLRGALRQTRLQGAVAVIAATDTVLAAVLGAPAYQAASALGRVPLFASNAVATAAFPLLGSPLSKAAALRSYLLVGLFLTGAMITLPAALRSALFPATFAAIGEWLPYAAILGLAIGLLNLCVSFLQAGTGSSAPVVILAAACLGLVALSGAAFGVAGLAWGSALFMLLAVAALAFHSSVRPGWRALLGCRRNLRDLSGVLALMCLLGLATNPALWLAVVAIGGLAVLALAFPEFAPRRGFAQR</sequence>
<comment type="caution">
    <text evidence="7">The sequence shown here is derived from an EMBL/GenBank/DDBJ whole genome shotgun (WGS) entry which is preliminary data.</text>
</comment>
<dbReference type="Proteomes" id="UP000680865">
    <property type="component" value="Unassembled WGS sequence"/>
</dbReference>
<protein>
    <recommendedName>
        <fullName evidence="9">Polysaccharide biosynthesis protein</fullName>
    </recommendedName>
</protein>
<dbReference type="PANTHER" id="PTHR30250">
    <property type="entry name" value="PST FAMILY PREDICTED COLANIC ACID TRANSPORTER"/>
    <property type="match status" value="1"/>
</dbReference>
<feature type="transmembrane region" description="Helical" evidence="6">
    <location>
        <begin position="215"/>
        <end position="238"/>
    </location>
</feature>
<keyword evidence="5 6" id="KW-0472">Membrane</keyword>
<feature type="transmembrane region" description="Helical" evidence="6">
    <location>
        <begin position="12"/>
        <end position="32"/>
    </location>
</feature>
<feature type="transmembrane region" description="Helical" evidence="6">
    <location>
        <begin position="364"/>
        <end position="384"/>
    </location>
</feature>
<accession>A0A919STS4</accession>
<keyword evidence="8" id="KW-1185">Reference proteome</keyword>
<comment type="subcellular location">
    <subcellularLocation>
        <location evidence="1">Cell membrane</location>
        <topology evidence="1">Multi-pass membrane protein</topology>
    </subcellularLocation>
</comment>
<feature type="transmembrane region" description="Helical" evidence="6">
    <location>
        <begin position="147"/>
        <end position="168"/>
    </location>
</feature>
<feature type="transmembrane region" description="Helical" evidence="6">
    <location>
        <begin position="244"/>
        <end position="264"/>
    </location>
</feature>
<evidence type="ECO:0000256" key="5">
    <source>
        <dbReference type="ARBA" id="ARBA00023136"/>
    </source>
</evidence>
<evidence type="ECO:0000256" key="4">
    <source>
        <dbReference type="ARBA" id="ARBA00022989"/>
    </source>
</evidence>
<dbReference type="PANTHER" id="PTHR30250:SF11">
    <property type="entry name" value="O-ANTIGEN TRANSPORTER-RELATED"/>
    <property type="match status" value="1"/>
</dbReference>
<feature type="transmembrane region" description="Helical" evidence="6">
    <location>
        <begin position="44"/>
        <end position="69"/>
    </location>
</feature>
<keyword evidence="2" id="KW-1003">Cell membrane</keyword>
<gene>
    <name evidence="7" type="ORF">Aco04nite_62410</name>
</gene>
<evidence type="ECO:0000256" key="1">
    <source>
        <dbReference type="ARBA" id="ARBA00004651"/>
    </source>
</evidence>
<dbReference type="GO" id="GO:0005886">
    <property type="term" value="C:plasma membrane"/>
    <property type="evidence" value="ECO:0007669"/>
    <property type="project" value="UniProtKB-SubCell"/>
</dbReference>
<dbReference type="EMBL" id="BOQP01000035">
    <property type="protein sequence ID" value="GIM78825.1"/>
    <property type="molecule type" value="Genomic_DNA"/>
</dbReference>
<keyword evidence="4 6" id="KW-1133">Transmembrane helix</keyword>
<feature type="transmembrane region" description="Helical" evidence="6">
    <location>
        <begin position="81"/>
        <end position="109"/>
    </location>
</feature>